<dbReference type="AlphaFoldDB" id="A0A0D3CDK3"/>
<dbReference type="Gramene" id="Bo5g048500.1">
    <property type="protein sequence ID" value="Bo5g048500.1"/>
    <property type="gene ID" value="Bo5g048500"/>
</dbReference>
<sequence length="124" mass="13764">MCQTIASFDATRTFLTPTVLVQLRVSSQNQQSMVLLPTAKEIQRLFFRLNPNKASGPDGLTSGFLRSSWDIIGKEVILANKQLFTSCLLPPDINATILSLVPAKRQGTTYVTDYHLISCLNTVY</sequence>
<dbReference type="HOGENOM" id="CLU_2007093_0_0_1"/>
<evidence type="ECO:0000313" key="1">
    <source>
        <dbReference type="EnsemblPlants" id="Bo5g048500.1"/>
    </source>
</evidence>
<dbReference type="Proteomes" id="UP000032141">
    <property type="component" value="Chromosome C5"/>
</dbReference>
<organism evidence="1 2">
    <name type="scientific">Brassica oleracea var. oleracea</name>
    <dbReference type="NCBI Taxonomy" id="109376"/>
    <lineage>
        <taxon>Eukaryota</taxon>
        <taxon>Viridiplantae</taxon>
        <taxon>Streptophyta</taxon>
        <taxon>Embryophyta</taxon>
        <taxon>Tracheophyta</taxon>
        <taxon>Spermatophyta</taxon>
        <taxon>Magnoliopsida</taxon>
        <taxon>eudicotyledons</taxon>
        <taxon>Gunneridae</taxon>
        <taxon>Pentapetalae</taxon>
        <taxon>rosids</taxon>
        <taxon>malvids</taxon>
        <taxon>Brassicales</taxon>
        <taxon>Brassicaceae</taxon>
        <taxon>Brassiceae</taxon>
        <taxon>Brassica</taxon>
    </lineage>
</organism>
<dbReference type="eggNOG" id="KOG1075">
    <property type="taxonomic scope" value="Eukaryota"/>
</dbReference>
<protein>
    <recommendedName>
        <fullName evidence="3">Reverse transcriptase domain-containing protein</fullName>
    </recommendedName>
</protein>
<reference evidence="1" key="2">
    <citation type="submission" date="2015-03" db="UniProtKB">
        <authorList>
            <consortium name="EnsemblPlants"/>
        </authorList>
    </citation>
    <scope>IDENTIFICATION</scope>
</reference>
<accession>A0A0D3CDK3</accession>
<evidence type="ECO:0000313" key="2">
    <source>
        <dbReference type="Proteomes" id="UP000032141"/>
    </source>
</evidence>
<reference evidence="1 2" key="1">
    <citation type="journal article" date="2014" name="Genome Biol.">
        <title>Transcriptome and methylome profiling reveals relics of genome dominance in the mesopolyploid Brassica oleracea.</title>
        <authorList>
            <person name="Parkin I.A."/>
            <person name="Koh C."/>
            <person name="Tang H."/>
            <person name="Robinson S.J."/>
            <person name="Kagale S."/>
            <person name="Clarke W.E."/>
            <person name="Town C.D."/>
            <person name="Nixon J."/>
            <person name="Krishnakumar V."/>
            <person name="Bidwell S.L."/>
            <person name="Denoeud F."/>
            <person name="Belcram H."/>
            <person name="Links M.G."/>
            <person name="Just J."/>
            <person name="Clarke C."/>
            <person name="Bender T."/>
            <person name="Huebert T."/>
            <person name="Mason A.S."/>
            <person name="Pires J.C."/>
            <person name="Barker G."/>
            <person name="Moore J."/>
            <person name="Walley P.G."/>
            <person name="Manoli S."/>
            <person name="Batley J."/>
            <person name="Edwards D."/>
            <person name="Nelson M.N."/>
            <person name="Wang X."/>
            <person name="Paterson A.H."/>
            <person name="King G."/>
            <person name="Bancroft I."/>
            <person name="Chalhoub B."/>
            <person name="Sharpe A.G."/>
        </authorList>
    </citation>
    <scope>NUCLEOTIDE SEQUENCE</scope>
    <source>
        <strain evidence="1 2">cv. TO1000</strain>
    </source>
</reference>
<proteinExistence type="predicted"/>
<keyword evidence="2" id="KW-1185">Reference proteome</keyword>
<evidence type="ECO:0008006" key="3">
    <source>
        <dbReference type="Google" id="ProtNLM"/>
    </source>
</evidence>
<dbReference type="EnsemblPlants" id="Bo5g048500.1">
    <property type="protein sequence ID" value="Bo5g048500.1"/>
    <property type="gene ID" value="Bo5g048500"/>
</dbReference>
<name>A0A0D3CDK3_BRAOL</name>